<evidence type="ECO:0000256" key="2">
    <source>
        <dbReference type="ARBA" id="ARBA00023015"/>
    </source>
</evidence>
<evidence type="ECO:0000256" key="3">
    <source>
        <dbReference type="ARBA" id="ARBA00023125"/>
    </source>
</evidence>
<organism evidence="6 7">
    <name type="scientific">Ancylobacter rudongensis</name>
    <dbReference type="NCBI Taxonomy" id="177413"/>
    <lineage>
        <taxon>Bacteria</taxon>
        <taxon>Pseudomonadati</taxon>
        <taxon>Pseudomonadota</taxon>
        <taxon>Alphaproteobacteria</taxon>
        <taxon>Hyphomicrobiales</taxon>
        <taxon>Xanthobacteraceae</taxon>
        <taxon>Ancylobacter</taxon>
    </lineage>
</organism>
<proteinExistence type="inferred from homology"/>
<dbReference type="EMBL" id="FMTP01000003">
    <property type="protein sequence ID" value="SCW67291.1"/>
    <property type="molecule type" value="Genomic_DNA"/>
</dbReference>
<dbReference type="CDD" id="cd05466">
    <property type="entry name" value="PBP2_LTTR_substrate"/>
    <property type="match status" value="1"/>
</dbReference>
<dbReference type="Pfam" id="PF03466">
    <property type="entry name" value="LysR_substrate"/>
    <property type="match status" value="1"/>
</dbReference>
<dbReference type="SUPFAM" id="SSF53850">
    <property type="entry name" value="Periplasmic binding protein-like II"/>
    <property type="match status" value="1"/>
</dbReference>
<accession>A0A1G4SE44</accession>
<dbReference type="GO" id="GO:0003700">
    <property type="term" value="F:DNA-binding transcription factor activity"/>
    <property type="evidence" value="ECO:0007669"/>
    <property type="project" value="InterPro"/>
</dbReference>
<dbReference type="InterPro" id="IPR005119">
    <property type="entry name" value="LysR_subst-bd"/>
</dbReference>
<name>A0A1G4SE44_9HYPH</name>
<feature type="domain" description="HTH lysR-type" evidence="5">
    <location>
        <begin position="1"/>
        <end position="58"/>
    </location>
</feature>
<dbReference type="InterPro" id="IPR036390">
    <property type="entry name" value="WH_DNA-bd_sf"/>
</dbReference>
<dbReference type="InterPro" id="IPR036388">
    <property type="entry name" value="WH-like_DNA-bd_sf"/>
</dbReference>
<gene>
    <name evidence="6" type="ORF">SAMN05660859_2136</name>
</gene>
<dbReference type="PANTHER" id="PTHR30126">
    <property type="entry name" value="HTH-TYPE TRANSCRIPTIONAL REGULATOR"/>
    <property type="match status" value="1"/>
</dbReference>
<keyword evidence="4" id="KW-0804">Transcription</keyword>
<dbReference type="SUPFAM" id="SSF46785">
    <property type="entry name" value="Winged helix' DNA-binding domain"/>
    <property type="match status" value="1"/>
</dbReference>
<dbReference type="RefSeq" id="WP_091439100.1">
    <property type="nucleotide sequence ID" value="NZ_FMTP01000003.1"/>
</dbReference>
<evidence type="ECO:0000259" key="5">
    <source>
        <dbReference type="PROSITE" id="PS50931"/>
    </source>
</evidence>
<evidence type="ECO:0000256" key="4">
    <source>
        <dbReference type="ARBA" id="ARBA00023163"/>
    </source>
</evidence>
<evidence type="ECO:0000313" key="7">
    <source>
        <dbReference type="Proteomes" id="UP000198889"/>
    </source>
</evidence>
<dbReference type="Gene3D" id="3.40.190.290">
    <property type="match status" value="1"/>
</dbReference>
<dbReference type="InterPro" id="IPR000847">
    <property type="entry name" value="LysR_HTH_N"/>
</dbReference>
<keyword evidence="2" id="KW-0805">Transcription regulation</keyword>
<keyword evidence="7" id="KW-1185">Reference proteome</keyword>
<reference evidence="7" key="1">
    <citation type="submission" date="2016-10" db="EMBL/GenBank/DDBJ databases">
        <authorList>
            <person name="Varghese N."/>
            <person name="Submissions S."/>
        </authorList>
    </citation>
    <scope>NUCLEOTIDE SEQUENCE [LARGE SCALE GENOMIC DNA]</scope>
    <source>
        <strain evidence="7">CGMCC 1.1761</strain>
    </source>
</reference>
<dbReference type="FunFam" id="1.10.10.10:FF:000001">
    <property type="entry name" value="LysR family transcriptional regulator"/>
    <property type="match status" value="1"/>
</dbReference>
<comment type="similarity">
    <text evidence="1">Belongs to the LysR transcriptional regulatory family.</text>
</comment>
<sequence>MSVTQLRAFHFVAAAGSYSQAARGMAVSQSTLSGQVRQLEAASGMALFERKARGVTLTPDGEALYKVTSRLFAALAEARTLLKSRTNEGGRLRIAADGVVHSLPILRALKQQRPRLVFSLIVQNSDSVIEQLLEYRADIGITAQLPTDPRLHVRPLSSMKIGIFLPERHPWTARTELCLADLSGCPFVLRERGSRTREVFEQNLALQDITLGPILEVSTREGVREAVAAGFGAGVVADLEFGFDTRLRFLPLRDAPIAIDEYLVCLDERRRLPIVTEFFACAAATFTPPASPVRSGPEAA</sequence>
<dbReference type="Pfam" id="PF00126">
    <property type="entry name" value="HTH_1"/>
    <property type="match status" value="1"/>
</dbReference>
<dbReference type="Proteomes" id="UP000198889">
    <property type="component" value="Unassembled WGS sequence"/>
</dbReference>
<evidence type="ECO:0000256" key="1">
    <source>
        <dbReference type="ARBA" id="ARBA00009437"/>
    </source>
</evidence>
<evidence type="ECO:0000313" key="6">
    <source>
        <dbReference type="EMBL" id="SCW67291.1"/>
    </source>
</evidence>
<keyword evidence="3" id="KW-0238">DNA-binding</keyword>
<dbReference type="PROSITE" id="PS50931">
    <property type="entry name" value="HTH_LYSR"/>
    <property type="match status" value="1"/>
</dbReference>
<protein>
    <submittedName>
        <fullName evidence="6">Aminoethylphosphonate catabolism associated LysR family transcriptional regulator</fullName>
    </submittedName>
</protein>
<dbReference type="PANTHER" id="PTHR30126:SF94">
    <property type="entry name" value="LYSR FAMILY TRANSCRIPTIONAL REGULATOR"/>
    <property type="match status" value="1"/>
</dbReference>
<dbReference type="PRINTS" id="PR00039">
    <property type="entry name" value="HTHLYSR"/>
</dbReference>
<dbReference type="AlphaFoldDB" id="A0A1G4SE44"/>
<dbReference type="Gene3D" id="1.10.10.10">
    <property type="entry name" value="Winged helix-like DNA-binding domain superfamily/Winged helix DNA-binding domain"/>
    <property type="match status" value="1"/>
</dbReference>
<dbReference type="STRING" id="177413.SAMN05660859_2136"/>
<dbReference type="GO" id="GO:0000976">
    <property type="term" value="F:transcription cis-regulatory region binding"/>
    <property type="evidence" value="ECO:0007669"/>
    <property type="project" value="TreeGrafter"/>
</dbReference>